<dbReference type="STRING" id="101127.A0A1X2GLT0"/>
<dbReference type="GO" id="GO:0003723">
    <property type="term" value="F:RNA binding"/>
    <property type="evidence" value="ECO:0007669"/>
    <property type="project" value="UniProtKB-UniRule"/>
</dbReference>
<feature type="domain" description="RRM" evidence="3">
    <location>
        <begin position="3"/>
        <end position="79"/>
    </location>
</feature>
<dbReference type="SMART" id="SM00360">
    <property type="entry name" value="RRM"/>
    <property type="match status" value="1"/>
</dbReference>
<organism evidence="4 5">
    <name type="scientific">Hesseltinella vesiculosa</name>
    <dbReference type="NCBI Taxonomy" id="101127"/>
    <lineage>
        <taxon>Eukaryota</taxon>
        <taxon>Fungi</taxon>
        <taxon>Fungi incertae sedis</taxon>
        <taxon>Mucoromycota</taxon>
        <taxon>Mucoromycotina</taxon>
        <taxon>Mucoromycetes</taxon>
        <taxon>Mucorales</taxon>
        <taxon>Cunninghamellaceae</taxon>
        <taxon>Hesseltinella</taxon>
    </lineage>
</organism>
<evidence type="ECO:0000313" key="5">
    <source>
        <dbReference type="Proteomes" id="UP000242146"/>
    </source>
</evidence>
<dbReference type="InterPro" id="IPR050441">
    <property type="entry name" value="RBM"/>
</dbReference>
<feature type="region of interest" description="Disordered" evidence="2">
    <location>
        <begin position="81"/>
        <end position="254"/>
    </location>
</feature>
<dbReference type="SUPFAM" id="SSF54928">
    <property type="entry name" value="RNA-binding domain, RBD"/>
    <property type="match status" value="1"/>
</dbReference>
<protein>
    <submittedName>
        <fullName evidence="4">RNA-binding domain-containing protein</fullName>
    </submittedName>
</protein>
<dbReference type="InterPro" id="IPR035979">
    <property type="entry name" value="RBD_domain_sf"/>
</dbReference>
<comment type="caution">
    <text evidence="4">The sequence shown here is derived from an EMBL/GenBank/DDBJ whole genome shotgun (WGS) entry which is preliminary data.</text>
</comment>
<dbReference type="AlphaFoldDB" id="A0A1X2GLT0"/>
<dbReference type="EMBL" id="MCGT01000009">
    <property type="protein sequence ID" value="ORX56851.1"/>
    <property type="molecule type" value="Genomic_DNA"/>
</dbReference>
<accession>A0A1X2GLT0</accession>
<evidence type="ECO:0000259" key="3">
    <source>
        <dbReference type="PROSITE" id="PS50102"/>
    </source>
</evidence>
<keyword evidence="1" id="KW-0694">RNA-binding</keyword>
<dbReference type="Gene3D" id="3.30.70.330">
    <property type="match status" value="1"/>
</dbReference>
<name>A0A1X2GLT0_9FUNG</name>
<gene>
    <name evidence="4" type="ORF">DM01DRAFT_1406308</name>
</gene>
<sequence>MRKTLFIVGFDARTRAVELASEFERYGPLIRCDIPAPKHNSKPYAFVEFEYPDDADAAFKEMHGKRFEGATLSVQWARQPPSSLWRLDGPPPPPRYAPPPPPPPRQQYRRSYGYRSRSRSPGYRHRRSVSPHPPPPANYYDRNYYRSPSPRPYPPPSQYHHHHRRSSPPPPSGHPPSGGYRRYSHLERYDYSPVPASRYDRSPPPYAQQPGSPNADVKQPRSRSPTPGAPDNHDSASPQQPSLDRTNSTPPLEY</sequence>
<dbReference type="PROSITE" id="PS50102">
    <property type="entry name" value="RRM"/>
    <property type="match status" value="1"/>
</dbReference>
<dbReference type="OrthoDB" id="5970at2759"/>
<keyword evidence="5" id="KW-1185">Reference proteome</keyword>
<reference evidence="4 5" key="1">
    <citation type="submission" date="2016-07" db="EMBL/GenBank/DDBJ databases">
        <title>Pervasive Adenine N6-methylation of Active Genes in Fungi.</title>
        <authorList>
            <consortium name="DOE Joint Genome Institute"/>
            <person name="Mondo S.J."/>
            <person name="Dannebaum R.O."/>
            <person name="Kuo R.C."/>
            <person name="Labutti K."/>
            <person name="Haridas S."/>
            <person name="Kuo A."/>
            <person name="Salamov A."/>
            <person name="Ahrendt S.R."/>
            <person name="Lipzen A."/>
            <person name="Sullivan W."/>
            <person name="Andreopoulos W.B."/>
            <person name="Clum A."/>
            <person name="Lindquist E."/>
            <person name="Daum C."/>
            <person name="Ramamoorthy G.K."/>
            <person name="Gryganskyi A."/>
            <person name="Culley D."/>
            <person name="Magnuson J.K."/>
            <person name="James T.Y."/>
            <person name="O'Malley M.A."/>
            <person name="Stajich J.E."/>
            <person name="Spatafora J.W."/>
            <person name="Visel A."/>
            <person name="Grigoriev I.V."/>
        </authorList>
    </citation>
    <scope>NUCLEOTIDE SEQUENCE [LARGE SCALE GENOMIC DNA]</scope>
    <source>
        <strain evidence="4 5">NRRL 3301</strain>
    </source>
</reference>
<dbReference type="InterPro" id="IPR000504">
    <property type="entry name" value="RRM_dom"/>
</dbReference>
<dbReference type="PANTHER" id="PTHR48034">
    <property type="entry name" value="TRANSFORMER-2 SEX-DETERMINING PROTEIN-RELATED"/>
    <property type="match status" value="1"/>
</dbReference>
<evidence type="ECO:0000256" key="2">
    <source>
        <dbReference type="SAM" id="MobiDB-lite"/>
    </source>
</evidence>
<feature type="compositionally biased region" description="Polar residues" evidence="2">
    <location>
        <begin position="235"/>
        <end position="254"/>
    </location>
</feature>
<evidence type="ECO:0000256" key="1">
    <source>
        <dbReference type="PROSITE-ProRule" id="PRU00176"/>
    </source>
</evidence>
<dbReference type="Pfam" id="PF00076">
    <property type="entry name" value="RRM_1"/>
    <property type="match status" value="1"/>
</dbReference>
<proteinExistence type="predicted"/>
<feature type="compositionally biased region" description="Pro residues" evidence="2">
    <location>
        <begin position="89"/>
        <end position="105"/>
    </location>
</feature>
<evidence type="ECO:0000313" key="4">
    <source>
        <dbReference type="EMBL" id="ORX56851.1"/>
    </source>
</evidence>
<dbReference type="Proteomes" id="UP000242146">
    <property type="component" value="Unassembled WGS sequence"/>
</dbReference>
<dbReference type="InterPro" id="IPR012677">
    <property type="entry name" value="Nucleotide-bd_a/b_plait_sf"/>
</dbReference>
<feature type="compositionally biased region" description="Basic residues" evidence="2">
    <location>
        <begin position="116"/>
        <end position="129"/>
    </location>
</feature>